<comment type="caution">
    <text evidence="1">The sequence shown here is derived from an EMBL/GenBank/DDBJ whole genome shotgun (WGS) entry which is preliminary data.</text>
</comment>
<protein>
    <submittedName>
        <fullName evidence="1">Uncharacterized protein</fullName>
    </submittedName>
</protein>
<accession>A0ACC3BXU7</accession>
<name>A0ACC3BXU7_PYRYE</name>
<evidence type="ECO:0000313" key="2">
    <source>
        <dbReference type="Proteomes" id="UP000798662"/>
    </source>
</evidence>
<keyword evidence="2" id="KW-1185">Reference proteome</keyword>
<sequence>MTPHAAVRVVVPVALVMLLVTTAATAITWRQSSDASWAPACDFAGRDIGSARVRGEDCSGACGRTQGCTHFAWTPYAGGTCWLKGRGATAAIRSSTAGAVCGIMKAAPVTVSTGDMRLQAVKYVPIYRFDDGAGSYCFPDDKRQAATRDGTCAAFRRDAPVFVSAYTCGIYTVYQFNLWYGQQKGCITEGSGGAHGDDNEYVQVWVNTLSRAVYRLRLNQHSGFYFAYPGGKNVEFVGTRPVVFIGKIAHGSYHDGCRYRPWPLKGVSCTGGCGYWSDFRNSTKRRFIMDKATLQHDPNPPAVE</sequence>
<proteinExistence type="predicted"/>
<evidence type="ECO:0000313" key="1">
    <source>
        <dbReference type="EMBL" id="KAK1862717.1"/>
    </source>
</evidence>
<organism evidence="1 2">
    <name type="scientific">Pyropia yezoensis</name>
    <name type="common">Susabi-nori</name>
    <name type="synonym">Porphyra yezoensis</name>
    <dbReference type="NCBI Taxonomy" id="2788"/>
    <lineage>
        <taxon>Eukaryota</taxon>
        <taxon>Rhodophyta</taxon>
        <taxon>Bangiophyceae</taxon>
        <taxon>Bangiales</taxon>
        <taxon>Bangiaceae</taxon>
        <taxon>Pyropia</taxon>
    </lineage>
</organism>
<dbReference type="EMBL" id="CM020619">
    <property type="protein sequence ID" value="KAK1862717.1"/>
    <property type="molecule type" value="Genomic_DNA"/>
</dbReference>
<gene>
    <name evidence="1" type="ORF">I4F81_005284</name>
</gene>
<reference evidence="1" key="1">
    <citation type="submission" date="2019-11" db="EMBL/GenBank/DDBJ databases">
        <title>Nori genome reveals adaptations in red seaweeds to the harsh intertidal environment.</title>
        <authorList>
            <person name="Wang D."/>
            <person name="Mao Y."/>
        </authorList>
    </citation>
    <scope>NUCLEOTIDE SEQUENCE</scope>
    <source>
        <tissue evidence="1">Gametophyte</tissue>
    </source>
</reference>
<dbReference type="Proteomes" id="UP000798662">
    <property type="component" value="Chromosome 2"/>
</dbReference>